<evidence type="ECO:0000256" key="1">
    <source>
        <dbReference type="ARBA" id="ARBA00022723"/>
    </source>
</evidence>
<dbReference type="RefSeq" id="WP_022141064.1">
    <property type="nucleotide sequence ID" value="NZ_JACRSW010000015.1"/>
</dbReference>
<dbReference type="InterPro" id="IPR001303">
    <property type="entry name" value="Aldolase_II/adducin_N"/>
</dbReference>
<dbReference type="PANTHER" id="PTHR22789">
    <property type="entry name" value="FUCULOSE PHOSPHATE ALDOLASE"/>
    <property type="match status" value="1"/>
</dbReference>
<evidence type="ECO:0000259" key="3">
    <source>
        <dbReference type="SMART" id="SM01007"/>
    </source>
</evidence>
<keyword evidence="5" id="KW-1185">Reference proteome</keyword>
<dbReference type="SUPFAM" id="SSF53639">
    <property type="entry name" value="AraD/HMP-PK domain-like"/>
    <property type="match status" value="1"/>
</dbReference>
<dbReference type="Gene3D" id="3.40.225.10">
    <property type="entry name" value="Class II aldolase/adducin N-terminal domain"/>
    <property type="match status" value="1"/>
</dbReference>
<dbReference type="PANTHER" id="PTHR22789:SF0">
    <property type="entry name" value="3-OXO-TETRONATE 4-PHOSPHATE DECARBOXYLASE-RELATED"/>
    <property type="match status" value="1"/>
</dbReference>
<evidence type="ECO:0000256" key="2">
    <source>
        <dbReference type="ARBA" id="ARBA00023239"/>
    </source>
</evidence>
<dbReference type="InterPro" id="IPR036409">
    <property type="entry name" value="Aldolase_II/adducin_N_sf"/>
</dbReference>
<dbReference type="Proteomes" id="UP000637513">
    <property type="component" value="Unassembled WGS sequence"/>
</dbReference>
<reference evidence="4 5" key="1">
    <citation type="submission" date="2020-08" db="EMBL/GenBank/DDBJ databases">
        <title>Genome public.</title>
        <authorList>
            <person name="Liu C."/>
            <person name="Sun Q."/>
        </authorList>
    </citation>
    <scope>NUCLEOTIDE SEQUENCE [LARGE SCALE GENOMIC DNA]</scope>
    <source>
        <strain evidence="4 5">BX3</strain>
    </source>
</reference>
<dbReference type="InterPro" id="IPR050197">
    <property type="entry name" value="Aldolase_class_II_sugar_metab"/>
</dbReference>
<proteinExistence type="predicted"/>
<organism evidence="4 5">
    <name type="scientific">Jutongia hominis</name>
    <dbReference type="NCBI Taxonomy" id="2763664"/>
    <lineage>
        <taxon>Bacteria</taxon>
        <taxon>Bacillati</taxon>
        <taxon>Bacillota</taxon>
        <taxon>Clostridia</taxon>
        <taxon>Lachnospirales</taxon>
        <taxon>Lachnospiraceae</taxon>
        <taxon>Jutongia</taxon>
    </lineage>
</organism>
<gene>
    <name evidence="4" type="ORF">H8700_04555</name>
</gene>
<name>A0ABR7MT44_9FIRM</name>
<keyword evidence="2" id="KW-0456">Lyase</keyword>
<evidence type="ECO:0000313" key="4">
    <source>
        <dbReference type="EMBL" id="MBC8556975.1"/>
    </source>
</evidence>
<feature type="domain" description="Class II aldolase/adducin N-terminal" evidence="3">
    <location>
        <begin position="8"/>
        <end position="187"/>
    </location>
</feature>
<dbReference type="Pfam" id="PF00596">
    <property type="entry name" value="Aldolase_II"/>
    <property type="match status" value="1"/>
</dbReference>
<accession>A0ABR7MT44</accession>
<keyword evidence="1" id="KW-0479">Metal-binding</keyword>
<protein>
    <submittedName>
        <fullName evidence="4">Class II aldolase/adducin family protein</fullName>
    </submittedName>
</protein>
<comment type="caution">
    <text evidence="4">The sequence shown here is derived from an EMBL/GenBank/DDBJ whole genome shotgun (WGS) entry which is preliminary data.</text>
</comment>
<dbReference type="EMBL" id="JACRSW010000015">
    <property type="protein sequence ID" value="MBC8556975.1"/>
    <property type="molecule type" value="Genomic_DNA"/>
</dbReference>
<dbReference type="SMART" id="SM01007">
    <property type="entry name" value="Aldolase_II"/>
    <property type="match status" value="1"/>
</dbReference>
<sequence length="228" mass="24663">MLLEELRQKVVEYGNKLISSGLTIGTAGNISMYDPESGYMVISPSGVPYAQTKAEDVVVMDLQGNVVDSKCKPSSESGLHAAFYLEKPDARAVVHAHSMYCTTLACAGVDLKATHYAIADAGVATVPTVPYETYGTPELAQKVRDCLRKSDSKALLMANHGMVAYGDSLEKAFAVALTCEWCAQVEWRAMAIGTPNVLSDEQMAEVIEHYKTYGQAKDSDKQSQGYFG</sequence>
<evidence type="ECO:0000313" key="5">
    <source>
        <dbReference type="Proteomes" id="UP000637513"/>
    </source>
</evidence>